<feature type="compositionally biased region" description="Low complexity" evidence="14">
    <location>
        <begin position="34"/>
        <end position="45"/>
    </location>
</feature>
<dbReference type="Pfam" id="PF02096">
    <property type="entry name" value="60KD_IMP"/>
    <property type="match status" value="1"/>
</dbReference>
<dbReference type="InterPro" id="IPR038221">
    <property type="entry name" value="YidC_periplasmic_sf"/>
</dbReference>
<dbReference type="EMBL" id="FSRE01000004">
    <property type="protein sequence ID" value="SIO16413.1"/>
    <property type="molecule type" value="Genomic_DNA"/>
</dbReference>
<dbReference type="PANTHER" id="PTHR12428">
    <property type="entry name" value="OXA1"/>
    <property type="match status" value="1"/>
</dbReference>
<dbReference type="NCBIfam" id="TIGR03593">
    <property type="entry name" value="yidC_nterm"/>
    <property type="match status" value="1"/>
</dbReference>
<sequence>MNTRALWWIALAFTLMWIWMEWMKFTAPKPPAQPAAQMQQDVPAASQAGAVPTGSGNGGAVQADAPSVQAGAESAGRVHVKTDVLDMEFDLKGGDLRVVKLLKYAHSSEEKDKPFLLMSDSGPLFHILQNGLTTPDKDAPAPTHKMTWRTLKKDYTLQGDTLQVPFVWEGNGLKVTKVYTLKKGHYDLTVTYTVENHTARPWQGSLYSQLKRNRYEPNKSRLIWTYTGPAFYDPENKYHKVSFDDLLKQPVTAKQAQGGWVAMIQHYFLSAVVPDQQAINTYYAKPLANDIYVAGVVGPLKQAPVNGSVQFSHTYYVGPVIEENLAPLAEGLELTKDFGMLTWLAEPIFWVLKAIHSVVGNWGWSIILLVVLIKLAFYKLSETSYRSMARLRKFQPKLQQLKENYGDDKQLFQQKLMQLYKEEKINPMGGCLPILVQMPVFIALYWVLLYSVELRQAPWLGWIQDLSAPDPYYILPVIMGISMWLQMKLNPTAMMDETQQKVMQLMPFIFTIFFLWFPSGLVLYWVVNNILTVAQQWYITRKIEQED</sequence>
<proteinExistence type="inferred from homology"/>
<dbReference type="OrthoDB" id="9780552at2"/>
<dbReference type="HAMAP" id="MF_01810">
    <property type="entry name" value="YidC_type1"/>
    <property type="match status" value="1"/>
</dbReference>
<evidence type="ECO:0000259" key="16">
    <source>
        <dbReference type="Pfam" id="PF14849"/>
    </source>
</evidence>
<feature type="domain" description="Membrane insertase YidC/Oxa/ALB C-terminal" evidence="15">
    <location>
        <begin position="362"/>
        <end position="541"/>
    </location>
</feature>
<dbReference type="GO" id="GO:0051205">
    <property type="term" value="P:protein insertion into membrane"/>
    <property type="evidence" value="ECO:0007669"/>
    <property type="project" value="TreeGrafter"/>
</dbReference>
<dbReference type="CDD" id="cd20070">
    <property type="entry name" value="5TM_YidC_Alb3"/>
    <property type="match status" value="1"/>
</dbReference>
<evidence type="ECO:0000256" key="2">
    <source>
        <dbReference type="ARBA" id="ARBA00010527"/>
    </source>
</evidence>
<evidence type="ECO:0000256" key="1">
    <source>
        <dbReference type="ARBA" id="ARBA00004429"/>
    </source>
</evidence>
<comment type="subunit">
    <text evidence="13">Interacts with the Sec translocase complex via SecD. Specifically interacts with transmembrane segments of nascent integral membrane proteins during membrane integration.</text>
</comment>
<keyword evidence="18" id="KW-1185">Reference proteome</keyword>
<evidence type="ECO:0000256" key="3">
    <source>
        <dbReference type="ARBA" id="ARBA00015325"/>
    </source>
</evidence>
<evidence type="ECO:0000256" key="6">
    <source>
        <dbReference type="ARBA" id="ARBA00022692"/>
    </source>
</evidence>
<comment type="similarity">
    <text evidence="2 13">Belongs to the OXA1/ALB3/YidC family. Type 1 subfamily.</text>
</comment>
<name>A0A1N6H9H3_9GAMM</name>
<gene>
    <name evidence="13" type="primary">yidC</name>
    <name evidence="17" type="ORF">SAMN05443662_1616</name>
</gene>
<feature type="transmembrane region" description="Helical" evidence="13">
    <location>
        <begin position="362"/>
        <end position="380"/>
    </location>
</feature>
<evidence type="ECO:0000256" key="10">
    <source>
        <dbReference type="ARBA" id="ARBA00023186"/>
    </source>
</evidence>
<dbReference type="AlphaFoldDB" id="A0A1N6H9H3"/>
<organism evidence="17 18">
    <name type="scientific">Sulfurivirga caldicuralii</name>
    <dbReference type="NCBI Taxonomy" id="364032"/>
    <lineage>
        <taxon>Bacteria</taxon>
        <taxon>Pseudomonadati</taxon>
        <taxon>Pseudomonadota</taxon>
        <taxon>Gammaproteobacteria</taxon>
        <taxon>Thiotrichales</taxon>
        <taxon>Piscirickettsiaceae</taxon>
        <taxon>Sulfurivirga</taxon>
    </lineage>
</organism>
<dbReference type="InterPro" id="IPR001708">
    <property type="entry name" value="YidC/ALB3/OXA1/COX18"/>
</dbReference>
<dbReference type="InterPro" id="IPR028053">
    <property type="entry name" value="Membr_insert_YidC_N"/>
</dbReference>
<dbReference type="PRINTS" id="PR01900">
    <property type="entry name" value="YIDCPROTEIN"/>
</dbReference>
<evidence type="ECO:0000256" key="14">
    <source>
        <dbReference type="SAM" id="MobiDB-lite"/>
    </source>
</evidence>
<keyword evidence="8 13" id="KW-1133">Transmembrane helix</keyword>
<feature type="transmembrane region" description="Helical" evidence="13">
    <location>
        <begin position="431"/>
        <end position="451"/>
    </location>
</feature>
<evidence type="ECO:0000259" key="15">
    <source>
        <dbReference type="Pfam" id="PF02096"/>
    </source>
</evidence>
<dbReference type="NCBIfam" id="NF002352">
    <property type="entry name" value="PRK01318.1-3"/>
    <property type="match status" value="1"/>
</dbReference>
<dbReference type="InterPro" id="IPR047196">
    <property type="entry name" value="YidC_ALB_C"/>
</dbReference>
<feature type="transmembrane region" description="Helical" evidence="13">
    <location>
        <begin position="471"/>
        <end position="487"/>
    </location>
</feature>
<evidence type="ECO:0000313" key="17">
    <source>
        <dbReference type="EMBL" id="SIO16413.1"/>
    </source>
</evidence>
<evidence type="ECO:0000256" key="4">
    <source>
        <dbReference type="ARBA" id="ARBA00022448"/>
    </source>
</evidence>
<dbReference type="GO" id="GO:0005886">
    <property type="term" value="C:plasma membrane"/>
    <property type="evidence" value="ECO:0007669"/>
    <property type="project" value="UniProtKB-SubCell"/>
</dbReference>
<evidence type="ECO:0000313" key="18">
    <source>
        <dbReference type="Proteomes" id="UP000198461"/>
    </source>
</evidence>
<reference evidence="17 18" key="1">
    <citation type="submission" date="2016-11" db="EMBL/GenBank/DDBJ databases">
        <authorList>
            <person name="Jaros S."/>
            <person name="Januszkiewicz K."/>
            <person name="Wedrychowicz H."/>
        </authorList>
    </citation>
    <scope>NUCLEOTIDE SEQUENCE [LARGE SCALE GENOMIC DNA]</scope>
    <source>
        <strain evidence="17 18">DSM 17737</strain>
    </source>
</reference>
<dbReference type="CDD" id="cd19961">
    <property type="entry name" value="EcYidC-like_peri"/>
    <property type="match status" value="1"/>
</dbReference>
<feature type="transmembrane region" description="Helical" evidence="13">
    <location>
        <begin position="6"/>
        <end position="23"/>
    </location>
</feature>
<comment type="subcellular location">
    <subcellularLocation>
        <location evidence="1">Cell inner membrane</location>
        <topology evidence="1">Multi-pass membrane protein</topology>
    </subcellularLocation>
    <subcellularLocation>
        <location evidence="13">Cell membrane</location>
        <topology evidence="13">Multi-pass membrane protein</topology>
    </subcellularLocation>
</comment>
<dbReference type="Proteomes" id="UP000198461">
    <property type="component" value="Unassembled WGS sequence"/>
</dbReference>
<keyword evidence="6 13" id="KW-0812">Transmembrane</keyword>
<dbReference type="GO" id="GO:0032977">
    <property type="term" value="F:membrane insertase activity"/>
    <property type="evidence" value="ECO:0007669"/>
    <property type="project" value="InterPro"/>
</dbReference>
<dbReference type="Pfam" id="PF14849">
    <property type="entry name" value="YidC_periplas"/>
    <property type="match status" value="1"/>
</dbReference>
<evidence type="ECO:0000256" key="9">
    <source>
        <dbReference type="ARBA" id="ARBA00023136"/>
    </source>
</evidence>
<feature type="transmembrane region" description="Helical" evidence="13">
    <location>
        <begin position="508"/>
        <end position="527"/>
    </location>
</feature>
<comment type="function">
    <text evidence="13">Required for the insertion and/or proper folding and/or complex formation of integral membrane proteins into the membrane. Involved in integration of membrane proteins that insert both dependently and independently of the Sec translocase complex, as well as at least some lipoproteins. Aids folding of multispanning membrane proteins.</text>
</comment>
<keyword evidence="9 13" id="KW-0472">Membrane</keyword>
<evidence type="ECO:0000256" key="8">
    <source>
        <dbReference type="ARBA" id="ARBA00022989"/>
    </source>
</evidence>
<evidence type="ECO:0000256" key="5">
    <source>
        <dbReference type="ARBA" id="ARBA00022475"/>
    </source>
</evidence>
<evidence type="ECO:0000256" key="11">
    <source>
        <dbReference type="ARBA" id="ARBA00033245"/>
    </source>
</evidence>
<dbReference type="PANTHER" id="PTHR12428:SF65">
    <property type="entry name" value="CYTOCHROME C OXIDASE ASSEMBLY PROTEIN COX18, MITOCHONDRIAL"/>
    <property type="match status" value="1"/>
</dbReference>
<evidence type="ECO:0000256" key="7">
    <source>
        <dbReference type="ARBA" id="ARBA00022927"/>
    </source>
</evidence>
<feature type="region of interest" description="Disordered" evidence="14">
    <location>
        <begin position="30"/>
        <end position="74"/>
    </location>
</feature>
<dbReference type="InterPro" id="IPR019998">
    <property type="entry name" value="Membr_insert_YidC"/>
</dbReference>
<feature type="domain" description="Membrane insertase YidC N-terminal" evidence="16">
    <location>
        <begin position="77"/>
        <end position="351"/>
    </location>
</feature>
<protein>
    <recommendedName>
        <fullName evidence="3 13">Membrane protein insertase YidC</fullName>
    </recommendedName>
    <alternativeName>
        <fullName evidence="12 13">Foldase YidC</fullName>
    </alternativeName>
    <alternativeName>
        <fullName evidence="11 13">Membrane integrase YidC</fullName>
    </alternativeName>
    <alternativeName>
        <fullName evidence="13">Membrane protein YidC</fullName>
    </alternativeName>
</protein>
<dbReference type="NCBIfam" id="NF002353">
    <property type="entry name" value="PRK01318.1-4"/>
    <property type="match status" value="1"/>
</dbReference>
<keyword evidence="4 13" id="KW-0813">Transport</keyword>
<evidence type="ECO:0000256" key="12">
    <source>
        <dbReference type="ARBA" id="ARBA00033342"/>
    </source>
</evidence>
<dbReference type="GO" id="GO:0015031">
    <property type="term" value="P:protein transport"/>
    <property type="evidence" value="ECO:0007669"/>
    <property type="project" value="UniProtKB-KW"/>
</dbReference>
<dbReference type="RefSeq" id="WP_074201892.1">
    <property type="nucleotide sequence ID" value="NZ_FSRE01000004.1"/>
</dbReference>
<accession>A0A1N6H9H3</accession>
<dbReference type="InterPro" id="IPR028055">
    <property type="entry name" value="YidC/Oxa/ALB_C"/>
</dbReference>
<keyword evidence="7 13" id="KW-0653">Protein transport</keyword>
<keyword evidence="5 13" id="KW-1003">Cell membrane</keyword>
<dbReference type="STRING" id="364032.SAMN05443662_1616"/>
<dbReference type="Gene3D" id="2.70.98.90">
    <property type="match status" value="1"/>
</dbReference>
<dbReference type="PRINTS" id="PR00701">
    <property type="entry name" value="60KDINNERMP"/>
</dbReference>
<evidence type="ECO:0000256" key="13">
    <source>
        <dbReference type="HAMAP-Rule" id="MF_01810"/>
    </source>
</evidence>
<keyword evidence="10 13" id="KW-0143">Chaperone</keyword>
<dbReference type="NCBIfam" id="TIGR03592">
    <property type="entry name" value="yidC_oxa1_cterm"/>
    <property type="match status" value="1"/>
</dbReference>